<protein>
    <submittedName>
        <fullName evidence="4">TrkA C-terminal domain-containing protein</fullName>
    </submittedName>
</protein>
<sequence>MSIETAAGLALQDVSVIDNPVIAVTRLVGMALLSGSLSGTVALVFRWYANERVQPGLPVLVGLSGVAAYLNTRRALGHVITGTGPDPLSTTTALFNVSAFLVAGVAAYGAIAVGDRLGKDVFVAAGGRKVNGEVSRVVEAVGRVIAVELPEEIDDIVGYDPVPAETKAQLAGHTFLFPKRLTVGELEQRLRTRLKADYDVGHVDVDVAADGSVEYLALGARAAGIGPTLPPETAAVAINADPAFAASAGDVVQVWTTDPIEHVTTGEIRGIADDVVTLAIDAADADGLDQTTRYRLVTLPVEPRADREFTSLLRAADETMSIVTVRDGSPLAGQPLGSLAVTIIAVRVADGDVETLPKRSRLVDPGDALYAIARPEELRKLDAAAAARGDTPESEPTEPPAEGD</sequence>
<feature type="domain" description="RCK C-terminal" evidence="3">
    <location>
        <begin position="307"/>
        <end position="387"/>
    </location>
</feature>
<dbReference type="Pfam" id="PF26503">
    <property type="entry name" value="DUF8167_3rd"/>
    <property type="match status" value="1"/>
</dbReference>
<evidence type="ECO:0000256" key="1">
    <source>
        <dbReference type="SAM" id="MobiDB-lite"/>
    </source>
</evidence>
<dbReference type="SUPFAM" id="SSF116726">
    <property type="entry name" value="TrkA C-terminal domain-like"/>
    <property type="match status" value="1"/>
</dbReference>
<keyword evidence="2" id="KW-0812">Transmembrane</keyword>
<comment type="caution">
    <text evidence="4">The sequence shown here is derived from an EMBL/GenBank/DDBJ whole genome shotgun (WGS) entry which is preliminary data.</text>
</comment>
<evidence type="ECO:0000313" key="5">
    <source>
        <dbReference type="Proteomes" id="UP001597119"/>
    </source>
</evidence>
<feature type="transmembrane region" description="Helical" evidence="2">
    <location>
        <begin position="93"/>
        <end position="113"/>
    </location>
</feature>
<dbReference type="Gene3D" id="3.30.70.1450">
    <property type="entry name" value="Regulator of K+ conductance, C-terminal domain"/>
    <property type="match status" value="1"/>
</dbReference>
<organism evidence="4 5">
    <name type="scientific">Halorientalis brevis</name>
    <dbReference type="NCBI Taxonomy" id="1126241"/>
    <lineage>
        <taxon>Archaea</taxon>
        <taxon>Methanobacteriati</taxon>
        <taxon>Methanobacteriota</taxon>
        <taxon>Stenosarchaea group</taxon>
        <taxon>Halobacteria</taxon>
        <taxon>Halobacteriales</taxon>
        <taxon>Haloarculaceae</taxon>
        <taxon>Halorientalis</taxon>
    </lineage>
</organism>
<dbReference type="InterPro" id="IPR036721">
    <property type="entry name" value="RCK_C_sf"/>
</dbReference>
<feature type="compositionally biased region" description="Acidic residues" evidence="1">
    <location>
        <begin position="392"/>
        <end position="404"/>
    </location>
</feature>
<feature type="region of interest" description="Disordered" evidence="1">
    <location>
        <begin position="381"/>
        <end position="404"/>
    </location>
</feature>
<keyword evidence="2" id="KW-1133">Transmembrane helix</keyword>
<reference evidence="4 5" key="1">
    <citation type="journal article" date="2019" name="Int. J. Syst. Evol. Microbiol.">
        <title>The Global Catalogue of Microorganisms (GCM) 10K type strain sequencing project: providing services to taxonomists for standard genome sequencing and annotation.</title>
        <authorList>
            <consortium name="The Broad Institute Genomics Platform"/>
            <consortium name="The Broad Institute Genome Sequencing Center for Infectious Disease"/>
            <person name="Wu L."/>
            <person name="Ma J."/>
        </authorList>
    </citation>
    <scope>NUCLEOTIDE SEQUENCE [LARGE SCALE GENOMIC DNA]</scope>
    <source>
        <strain evidence="4 5">CGMCC 1.12125</strain>
    </source>
</reference>
<dbReference type="InterPro" id="IPR058480">
    <property type="entry name" value="DUF8167_N"/>
</dbReference>
<dbReference type="RefSeq" id="WP_247377261.1">
    <property type="nucleotide sequence ID" value="NZ_JALLGV010000003.1"/>
</dbReference>
<dbReference type="AlphaFoldDB" id="A0ABD6C778"/>
<dbReference type="InterPro" id="IPR058604">
    <property type="entry name" value="DUF8167_3rd"/>
</dbReference>
<evidence type="ECO:0000259" key="3">
    <source>
        <dbReference type="PROSITE" id="PS51202"/>
    </source>
</evidence>
<evidence type="ECO:0000256" key="2">
    <source>
        <dbReference type="SAM" id="Phobius"/>
    </source>
</evidence>
<keyword evidence="2" id="KW-0472">Membrane</keyword>
<gene>
    <name evidence="4" type="ORF">ACFR9U_01855</name>
</gene>
<dbReference type="InterPro" id="IPR058603">
    <property type="entry name" value="DUF8167_2nd"/>
</dbReference>
<accession>A0ABD6C778</accession>
<dbReference type="InterPro" id="IPR006037">
    <property type="entry name" value="RCK_C"/>
</dbReference>
<keyword evidence="5" id="KW-1185">Reference proteome</keyword>
<feature type="transmembrane region" description="Helical" evidence="2">
    <location>
        <begin position="55"/>
        <end position="72"/>
    </location>
</feature>
<dbReference type="Pfam" id="PF26501">
    <property type="entry name" value="DUF8167"/>
    <property type="match status" value="1"/>
</dbReference>
<dbReference type="Proteomes" id="UP001597119">
    <property type="component" value="Unassembled WGS sequence"/>
</dbReference>
<name>A0ABD6C778_9EURY</name>
<dbReference type="PROSITE" id="PS51202">
    <property type="entry name" value="RCK_C"/>
    <property type="match status" value="1"/>
</dbReference>
<proteinExistence type="predicted"/>
<dbReference type="Pfam" id="PF26502">
    <property type="entry name" value="DUF8167_2nd"/>
    <property type="match status" value="1"/>
</dbReference>
<evidence type="ECO:0000313" key="4">
    <source>
        <dbReference type="EMBL" id="MFD1585712.1"/>
    </source>
</evidence>
<dbReference type="EMBL" id="JBHUDJ010000001">
    <property type="protein sequence ID" value="MFD1585712.1"/>
    <property type="molecule type" value="Genomic_DNA"/>
</dbReference>
<feature type="transmembrane region" description="Helical" evidence="2">
    <location>
        <begin position="27"/>
        <end position="49"/>
    </location>
</feature>